<dbReference type="CDD" id="cd07525">
    <property type="entry name" value="HAD_like"/>
    <property type="match status" value="1"/>
</dbReference>
<dbReference type="NCBIfam" id="TIGR01460">
    <property type="entry name" value="HAD-SF-IIA"/>
    <property type="match status" value="1"/>
</dbReference>
<dbReference type="PANTHER" id="PTHR19288:SF90">
    <property type="entry name" value="OS08G0542600 PROTEIN"/>
    <property type="match status" value="1"/>
</dbReference>
<proteinExistence type="predicted"/>
<evidence type="ECO:0000313" key="1">
    <source>
        <dbReference type="EMBL" id="VDC26037.1"/>
    </source>
</evidence>
<dbReference type="NCBIfam" id="TIGR01459">
    <property type="entry name" value="HAD-SF-IIA-hyp4"/>
    <property type="match status" value="1"/>
</dbReference>
<protein>
    <submittedName>
        <fullName evidence="1">UMP phosphatase</fullName>
    </submittedName>
</protein>
<dbReference type="GO" id="GO:0016791">
    <property type="term" value="F:phosphatase activity"/>
    <property type="evidence" value="ECO:0007669"/>
    <property type="project" value="TreeGrafter"/>
</dbReference>
<dbReference type="OrthoDB" id="9791073at2"/>
<name>A0A3P5XC42_9RHOB</name>
<dbReference type="InterPro" id="IPR006357">
    <property type="entry name" value="HAD-SF_hydro_IIA"/>
</dbReference>
<dbReference type="InterPro" id="IPR036412">
    <property type="entry name" value="HAD-like_sf"/>
</dbReference>
<dbReference type="AlphaFoldDB" id="A0A3P5XC42"/>
<dbReference type="EMBL" id="UXAW01000052">
    <property type="protein sequence ID" value="VDC26037.1"/>
    <property type="molecule type" value="Genomic_DNA"/>
</dbReference>
<dbReference type="GO" id="GO:0005737">
    <property type="term" value="C:cytoplasm"/>
    <property type="evidence" value="ECO:0007669"/>
    <property type="project" value="TreeGrafter"/>
</dbReference>
<dbReference type="InterPro" id="IPR006356">
    <property type="entry name" value="HAD-SF_hydro_IIA_hyp3"/>
</dbReference>
<organism evidence="1 2">
    <name type="scientific">Pseudogemmobacter humi</name>
    <dbReference type="NCBI Taxonomy" id="2483812"/>
    <lineage>
        <taxon>Bacteria</taxon>
        <taxon>Pseudomonadati</taxon>
        <taxon>Pseudomonadota</taxon>
        <taxon>Alphaproteobacteria</taxon>
        <taxon>Rhodobacterales</taxon>
        <taxon>Paracoccaceae</taxon>
        <taxon>Pseudogemmobacter</taxon>
    </lineage>
</organism>
<dbReference type="PANTHER" id="PTHR19288">
    <property type="entry name" value="4-NITROPHENYLPHOSPHATASE-RELATED"/>
    <property type="match status" value="1"/>
</dbReference>
<dbReference type="RefSeq" id="WP_124085946.1">
    <property type="nucleotide sequence ID" value="NZ_UXAW01000052.1"/>
</dbReference>
<sequence>MAGQPTTELIGSLSEVVGNYDAVFCDLWGCLHNGKAAFPAAVAALQAARARGVTVLLLTNSPRPKQGVSDQIGRLGVPRDAWDEIATSGDAAQYGLVTGAVGRRVFHIGAPKDMGFFADFAPDLAEIAATQPPVTLVPLKEAEGIVCTGLRDDLTETPEDYRAELLLGKTLGLPMLCANPDIMVDYGDRRIWCAGALARDYEERGGRTLYFGKPHPPIYDLARRRLSALTGAADPAILCIGDGLFTDIQGAAGEGMDALFITGGLHAAEYGQPPEPGKLMSWLAQEQANPRYAMPLLT</sequence>
<dbReference type="InterPro" id="IPR023214">
    <property type="entry name" value="HAD_sf"/>
</dbReference>
<dbReference type="Pfam" id="PF13344">
    <property type="entry name" value="Hydrolase_6"/>
    <property type="match status" value="1"/>
</dbReference>
<dbReference type="Pfam" id="PF13242">
    <property type="entry name" value="Hydrolase_like"/>
    <property type="match status" value="1"/>
</dbReference>
<keyword evidence="2" id="KW-1185">Reference proteome</keyword>
<dbReference type="SUPFAM" id="SSF56784">
    <property type="entry name" value="HAD-like"/>
    <property type="match status" value="1"/>
</dbReference>
<gene>
    <name evidence="1" type="ORF">XINFAN_01525</name>
</gene>
<dbReference type="Gene3D" id="3.40.50.1000">
    <property type="entry name" value="HAD superfamily/HAD-like"/>
    <property type="match status" value="2"/>
</dbReference>
<evidence type="ECO:0000313" key="2">
    <source>
        <dbReference type="Proteomes" id="UP000277498"/>
    </source>
</evidence>
<accession>A0A3P5XC42</accession>
<reference evidence="1 2" key="1">
    <citation type="submission" date="2018-11" db="EMBL/GenBank/DDBJ databases">
        <authorList>
            <person name="Criscuolo A."/>
        </authorList>
    </citation>
    <scope>NUCLEOTIDE SEQUENCE [LARGE SCALE GENOMIC DNA]</scope>
    <source>
        <strain evidence="1">ACIP111625</strain>
    </source>
</reference>
<dbReference type="Proteomes" id="UP000277498">
    <property type="component" value="Unassembled WGS sequence"/>
</dbReference>